<sequence length="437" mass="46634">MINTVLKFGLISWVVAVSCEKTPYASVSKISGPESGEKIVWIESNNNNPVKRSIAQHSALACPGKEVRIPFFALPCGENQDCSIVGPNMVCCSYRCIKGVFPTTQQNIQDPTIKILPNAISTPSLPTNPPITTSSTSTTSTTSAPTTKAITTTTTPATTTTTKTTPQAIIAPTSVAVSVQTPENAPQNLLLVCPERVWIAFFSLPCANNHECSSSGPNMICCSYRCVEGILQYPPKIVIKGAEGVEIKRNDLSNVVITDPPTTKPTTPKSLEVVAKSPVLVCPEKEPRITLFSLSCETNKDCAIMGNKMVCCLKRCIKGVLTIEVDQKQALTVQTAPASTTIKNAATISTSANSLTNPIPNQQAKASSVNPSPHPAQQPPSLICPGNEVRIPFFSVPCRTNEECSRINVKMVCCSSRCIAGVPPPKPEIKHQQACAS</sequence>
<feature type="region of interest" description="Disordered" evidence="1">
    <location>
        <begin position="124"/>
        <end position="160"/>
    </location>
</feature>
<proteinExistence type="predicted"/>
<feature type="region of interest" description="Disordered" evidence="1">
    <location>
        <begin position="353"/>
        <end position="381"/>
    </location>
</feature>
<feature type="chain" id="PRO_5043721654" description="WAP domain-containing protein" evidence="2">
    <location>
        <begin position="20"/>
        <end position="437"/>
    </location>
</feature>
<gene>
    <name evidence="3" type="ORF">WA026_007910</name>
</gene>
<evidence type="ECO:0000313" key="3">
    <source>
        <dbReference type="EMBL" id="KAK9875521.1"/>
    </source>
</evidence>
<dbReference type="Proteomes" id="UP001431783">
    <property type="component" value="Unassembled WGS sequence"/>
</dbReference>
<dbReference type="PROSITE" id="PS51257">
    <property type="entry name" value="PROKAR_LIPOPROTEIN"/>
    <property type="match status" value="1"/>
</dbReference>
<keyword evidence="4" id="KW-1185">Reference proteome</keyword>
<feature type="signal peptide" evidence="2">
    <location>
        <begin position="1"/>
        <end position="19"/>
    </location>
</feature>
<comment type="caution">
    <text evidence="3">The sequence shown here is derived from an EMBL/GenBank/DDBJ whole genome shotgun (WGS) entry which is preliminary data.</text>
</comment>
<evidence type="ECO:0000256" key="2">
    <source>
        <dbReference type="SAM" id="SignalP"/>
    </source>
</evidence>
<accession>A0AAW1U6I4</accession>
<keyword evidence="2" id="KW-0732">Signal</keyword>
<reference evidence="3 4" key="1">
    <citation type="submission" date="2023-03" db="EMBL/GenBank/DDBJ databases">
        <title>Genome insight into feeding habits of ladybird beetles.</title>
        <authorList>
            <person name="Li H.-S."/>
            <person name="Huang Y.-H."/>
            <person name="Pang H."/>
        </authorList>
    </citation>
    <scope>NUCLEOTIDE SEQUENCE [LARGE SCALE GENOMIC DNA]</scope>
    <source>
        <strain evidence="3">SYSU_2023b</strain>
        <tissue evidence="3">Whole body</tissue>
    </source>
</reference>
<organism evidence="3 4">
    <name type="scientific">Henosepilachna vigintioctopunctata</name>
    <dbReference type="NCBI Taxonomy" id="420089"/>
    <lineage>
        <taxon>Eukaryota</taxon>
        <taxon>Metazoa</taxon>
        <taxon>Ecdysozoa</taxon>
        <taxon>Arthropoda</taxon>
        <taxon>Hexapoda</taxon>
        <taxon>Insecta</taxon>
        <taxon>Pterygota</taxon>
        <taxon>Neoptera</taxon>
        <taxon>Endopterygota</taxon>
        <taxon>Coleoptera</taxon>
        <taxon>Polyphaga</taxon>
        <taxon>Cucujiformia</taxon>
        <taxon>Coccinelloidea</taxon>
        <taxon>Coccinellidae</taxon>
        <taxon>Epilachninae</taxon>
        <taxon>Epilachnini</taxon>
        <taxon>Henosepilachna</taxon>
    </lineage>
</organism>
<name>A0AAW1U6I4_9CUCU</name>
<dbReference type="AlphaFoldDB" id="A0AAW1U6I4"/>
<protein>
    <recommendedName>
        <fullName evidence="5">WAP domain-containing protein</fullName>
    </recommendedName>
</protein>
<feature type="compositionally biased region" description="Polar residues" evidence="1">
    <location>
        <begin position="353"/>
        <end position="371"/>
    </location>
</feature>
<evidence type="ECO:0000313" key="4">
    <source>
        <dbReference type="Proteomes" id="UP001431783"/>
    </source>
</evidence>
<dbReference type="EMBL" id="JARQZJ010000033">
    <property type="protein sequence ID" value="KAK9875521.1"/>
    <property type="molecule type" value="Genomic_DNA"/>
</dbReference>
<evidence type="ECO:0008006" key="5">
    <source>
        <dbReference type="Google" id="ProtNLM"/>
    </source>
</evidence>
<evidence type="ECO:0000256" key="1">
    <source>
        <dbReference type="SAM" id="MobiDB-lite"/>
    </source>
</evidence>